<sequence>MYYISFKKLYLPMVKSFSIVFLVLLVISCGKVEKNNTLSNTTSKTLKEHPLFKKVSSDISGVNFSNTITHDVGSMENLFDYDYFYNGAGVGLEDLNNDGLLDIFFCGNQVPNKLYLNEGNLKFTDATQGANINDGKKWSNGITFVDINNDGWMDIYVSQGGPNTRENRKNLLFINQKNGAFEEKAEEYGLADMGISTQSAFFDFDKDGDLDCLVMNENELYGLDPISLNKYVKINQDNVYFNSSHLYRNDHGKFVDITKNAGLEKPIFGLGLSISDINEDGWMDIYMASDYYLPDVLYINNKNGTFSDKIKESTNQISFYGMGIDIADLDNDNLQDIFVLDMAANDHVRSKTLMASMSTGRFDYLVNKADFQYQYMYNSLQKNIGGAKFNNISQLSGVANTDWSWSVLMNDFDLDGYKEIHITNGYRRYALDNDLQRQVFEARQKYGSRVPLDVKRRLYESMPSEKLPNIMYKRTSDLSYSNISSDWGLGDFSFSNGAASGDLDNDGDLDLVINNMDETAFLYQNQSVEEKRGNYLKVNANGDSSEEFAKVQIAYANNSQTIEIKRVRGYRSSQENNALFGIGDHKTIDTVTVYWKSGKMEQKFNVPSNTVISFLESDAVSYENTRKQPGKLFEKINTKTIGLDFVHKENAYDDFEEEILLPYKQSNLGPFITKGDINGDGLMDIHVGGASGQPGQIYLQTKTGFKNLNTPSLANDANYEDMESLFFDFDGDQDLDLYVVSGGNEFAEHSSYHTDRIYINDGSGQFSRLESDALSSFPKNGKVVSIIDFDKDGDSDILIGNRVIPKKYPNHQSSALFENIDGELIDATEKIAPALQDFGIINDIQTTDINNDGWEDFIVVGEWTGIGVFVNNQGVFSNITEDNTTLKEKGWWFSVNETDVNNDGLKDYIIGNAGLNIKFKASAEKPFKIYAADFDENGTNDIVLSKKYNGTYVPVRGRECSSQQMPFIKEKFETYTEFANASLVDIYGEKLNTSYESSVTEFQSVILINKGGLSFEKKVLPAKIQSFPLLDCVFLDVNNDGVEDVITAGNIYETEVETPRLDAISGLILLSNGKDGYEVLSHQESGLFLEGNVKSIEIISNAKKERFLINTANNGPLAIHKISL</sequence>
<keyword evidence="4" id="KW-1185">Reference proteome</keyword>
<dbReference type="Pfam" id="PF13517">
    <property type="entry name" value="FG-GAP_3"/>
    <property type="match status" value="4"/>
</dbReference>
<name>A0A5C8UZ35_9FLAO</name>
<keyword evidence="1" id="KW-0732">Signal</keyword>
<protein>
    <submittedName>
        <fullName evidence="3">VCBS repeat-containing protein</fullName>
    </submittedName>
</protein>
<evidence type="ECO:0000259" key="2">
    <source>
        <dbReference type="Pfam" id="PF07593"/>
    </source>
</evidence>
<dbReference type="Proteomes" id="UP000321456">
    <property type="component" value="Unassembled WGS sequence"/>
</dbReference>
<dbReference type="InterPro" id="IPR013517">
    <property type="entry name" value="FG-GAP"/>
</dbReference>
<evidence type="ECO:0000313" key="3">
    <source>
        <dbReference type="EMBL" id="TXN34783.1"/>
    </source>
</evidence>
<accession>A0A5C8UZ35</accession>
<comment type="caution">
    <text evidence="3">The sequence shown here is derived from an EMBL/GenBank/DDBJ whole genome shotgun (WGS) entry which is preliminary data.</text>
</comment>
<evidence type="ECO:0000313" key="4">
    <source>
        <dbReference type="Proteomes" id="UP000321456"/>
    </source>
</evidence>
<dbReference type="PANTHER" id="PTHR16026:SF0">
    <property type="entry name" value="CARTILAGE ACIDIC PROTEIN 1"/>
    <property type="match status" value="1"/>
</dbReference>
<dbReference type="InterPro" id="IPR028994">
    <property type="entry name" value="Integrin_alpha_N"/>
</dbReference>
<gene>
    <name evidence="3" type="ORF">FVB32_09265</name>
</gene>
<reference evidence="3 4" key="1">
    <citation type="submission" date="2019-08" db="EMBL/GenBank/DDBJ databases">
        <title>Professor.</title>
        <authorList>
            <person name="Park J.S."/>
        </authorList>
    </citation>
    <scope>NUCLEOTIDE SEQUENCE [LARGE SCALE GENOMIC DNA]</scope>
    <source>
        <strain evidence="3 4">176CP5-101</strain>
    </source>
</reference>
<dbReference type="Gene3D" id="2.130.10.130">
    <property type="entry name" value="Integrin alpha, N-terminal"/>
    <property type="match status" value="3"/>
</dbReference>
<organism evidence="3 4">
    <name type="scientific">Flagellimonas hymeniacidonis</name>
    <dbReference type="NCBI Taxonomy" id="2603628"/>
    <lineage>
        <taxon>Bacteria</taxon>
        <taxon>Pseudomonadati</taxon>
        <taxon>Bacteroidota</taxon>
        <taxon>Flavobacteriia</taxon>
        <taxon>Flavobacteriales</taxon>
        <taxon>Flavobacteriaceae</taxon>
        <taxon>Flagellimonas</taxon>
    </lineage>
</organism>
<dbReference type="PROSITE" id="PS51257">
    <property type="entry name" value="PROKAR_LIPOPROTEIN"/>
    <property type="match status" value="1"/>
</dbReference>
<evidence type="ECO:0000256" key="1">
    <source>
        <dbReference type="ARBA" id="ARBA00022729"/>
    </source>
</evidence>
<dbReference type="EMBL" id="VRUR01000002">
    <property type="protein sequence ID" value="TXN34783.1"/>
    <property type="molecule type" value="Genomic_DNA"/>
</dbReference>
<dbReference type="PANTHER" id="PTHR16026">
    <property type="entry name" value="CARTILAGE ACIDIC PROTEIN 1"/>
    <property type="match status" value="1"/>
</dbReference>
<dbReference type="InterPro" id="IPR027039">
    <property type="entry name" value="Crtac1"/>
</dbReference>
<dbReference type="Pfam" id="PF07593">
    <property type="entry name" value="UnbV_ASPIC"/>
    <property type="match status" value="1"/>
</dbReference>
<feature type="domain" description="ASPIC/UnbV" evidence="2">
    <location>
        <begin position="549"/>
        <end position="611"/>
    </location>
</feature>
<proteinExistence type="predicted"/>
<dbReference type="AlphaFoldDB" id="A0A5C8UZ35"/>
<dbReference type="SUPFAM" id="SSF69318">
    <property type="entry name" value="Integrin alpha N-terminal domain"/>
    <property type="match status" value="3"/>
</dbReference>
<dbReference type="InterPro" id="IPR011519">
    <property type="entry name" value="UnbV_ASPIC"/>
</dbReference>